<dbReference type="Proteomes" id="UP000383971">
    <property type="component" value="Unassembled WGS sequence"/>
</dbReference>
<keyword evidence="3" id="KW-1185">Reference proteome</keyword>
<name>A0A5E4WP99_9BURK</name>
<reference evidence="2 3" key="1">
    <citation type="submission" date="2019-08" db="EMBL/GenBank/DDBJ databases">
        <authorList>
            <person name="Peeters C."/>
        </authorList>
    </citation>
    <scope>NUCLEOTIDE SEQUENCE [LARGE SCALE GENOMIC DNA]</scope>
    <source>
        <strain evidence="2 3">LMG 31111</strain>
    </source>
</reference>
<gene>
    <name evidence="2" type="ORF">PCO31111_03443</name>
</gene>
<dbReference type="EMBL" id="CABPSE010000012">
    <property type="protein sequence ID" value="VVE26787.1"/>
    <property type="molecule type" value="Genomic_DNA"/>
</dbReference>
<organism evidence="2 3">
    <name type="scientific">Pandoraea communis</name>
    <dbReference type="NCBI Taxonomy" id="2508297"/>
    <lineage>
        <taxon>Bacteria</taxon>
        <taxon>Pseudomonadati</taxon>
        <taxon>Pseudomonadota</taxon>
        <taxon>Betaproteobacteria</taxon>
        <taxon>Burkholderiales</taxon>
        <taxon>Burkholderiaceae</taxon>
        <taxon>Pandoraea</taxon>
    </lineage>
</organism>
<accession>A0A5E4WP99</accession>
<dbReference type="PROSITE" id="PS51257">
    <property type="entry name" value="PROKAR_LIPOPROTEIN"/>
    <property type="match status" value="1"/>
</dbReference>
<evidence type="ECO:0000256" key="1">
    <source>
        <dbReference type="SAM" id="SignalP"/>
    </source>
</evidence>
<feature type="chain" id="PRO_5022717176" description="Lipoprotein" evidence="1">
    <location>
        <begin position="26"/>
        <end position="90"/>
    </location>
</feature>
<keyword evidence="1" id="KW-0732">Signal</keyword>
<evidence type="ECO:0000313" key="2">
    <source>
        <dbReference type="EMBL" id="VVE26787.1"/>
    </source>
</evidence>
<proteinExistence type="predicted"/>
<dbReference type="AlphaFoldDB" id="A0A5E4WP99"/>
<evidence type="ECO:0000313" key="3">
    <source>
        <dbReference type="Proteomes" id="UP000383971"/>
    </source>
</evidence>
<feature type="signal peptide" evidence="1">
    <location>
        <begin position="1"/>
        <end position="25"/>
    </location>
</feature>
<protein>
    <recommendedName>
        <fullName evidence="4">Lipoprotein</fullName>
    </recommendedName>
</protein>
<evidence type="ECO:0008006" key="4">
    <source>
        <dbReference type="Google" id="ProtNLM"/>
    </source>
</evidence>
<sequence>MKTVILTIALAALAGLAGCAAPAQRAPDVQQVLVPVPVPCKVSAPTKPAYAVEALPLGSTVFRQMAALRAERKQRQGYEAELEAAILACQ</sequence>
<dbReference type="RefSeq" id="WP_150585977.1">
    <property type="nucleotide sequence ID" value="NZ_CABPSE010000012.1"/>
</dbReference>